<protein>
    <submittedName>
        <fullName evidence="1">Uncharacterized protein</fullName>
    </submittedName>
</protein>
<dbReference type="EMBL" id="JBGMDY010000008">
    <property type="protein sequence ID" value="KAL2325877.1"/>
    <property type="molecule type" value="Genomic_DNA"/>
</dbReference>
<comment type="caution">
    <text evidence="1">The sequence shown here is derived from an EMBL/GenBank/DDBJ whole genome shotgun (WGS) entry which is preliminary data.</text>
</comment>
<evidence type="ECO:0000313" key="1">
    <source>
        <dbReference type="EMBL" id="KAL2325877.1"/>
    </source>
</evidence>
<proteinExistence type="predicted"/>
<dbReference type="Proteomes" id="UP001603857">
    <property type="component" value="Unassembled WGS sequence"/>
</dbReference>
<sequence length="110" mass="12748">MPETIVSLAGQHLLQKISEVVNMLEDLPNEVADFIDELKIFQDFINEERPNNSRGNQHVTWDRPRMDPLWLEWEDRGKLLLHHGSLTHSDTCGNGRSRVHEQGFAYALKD</sequence>
<gene>
    <name evidence="1" type="ORF">Fmac_024935</name>
</gene>
<name>A0ABD1LQS4_9FABA</name>
<reference evidence="1 2" key="1">
    <citation type="submission" date="2024-08" db="EMBL/GenBank/DDBJ databases">
        <title>Insights into the chromosomal genome structure of Flemingia macrophylla.</title>
        <authorList>
            <person name="Ding Y."/>
            <person name="Zhao Y."/>
            <person name="Bi W."/>
            <person name="Wu M."/>
            <person name="Zhao G."/>
            <person name="Gong Y."/>
            <person name="Li W."/>
            <person name="Zhang P."/>
        </authorList>
    </citation>
    <scope>NUCLEOTIDE SEQUENCE [LARGE SCALE GENOMIC DNA]</scope>
    <source>
        <strain evidence="1">DYQJB</strain>
        <tissue evidence="1">Leaf</tissue>
    </source>
</reference>
<organism evidence="1 2">
    <name type="scientific">Flemingia macrophylla</name>
    <dbReference type="NCBI Taxonomy" id="520843"/>
    <lineage>
        <taxon>Eukaryota</taxon>
        <taxon>Viridiplantae</taxon>
        <taxon>Streptophyta</taxon>
        <taxon>Embryophyta</taxon>
        <taxon>Tracheophyta</taxon>
        <taxon>Spermatophyta</taxon>
        <taxon>Magnoliopsida</taxon>
        <taxon>eudicotyledons</taxon>
        <taxon>Gunneridae</taxon>
        <taxon>Pentapetalae</taxon>
        <taxon>rosids</taxon>
        <taxon>fabids</taxon>
        <taxon>Fabales</taxon>
        <taxon>Fabaceae</taxon>
        <taxon>Papilionoideae</taxon>
        <taxon>50 kb inversion clade</taxon>
        <taxon>NPAAA clade</taxon>
        <taxon>indigoferoid/millettioid clade</taxon>
        <taxon>Phaseoleae</taxon>
        <taxon>Flemingia</taxon>
    </lineage>
</organism>
<evidence type="ECO:0000313" key="2">
    <source>
        <dbReference type="Proteomes" id="UP001603857"/>
    </source>
</evidence>
<keyword evidence="2" id="KW-1185">Reference proteome</keyword>
<accession>A0ABD1LQS4</accession>
<dbReference type="AlphaFoldDB" id="A0ABD1LQS4"/>